<gene>
    <name evidence="6" type="ORF">JHT90_12875</name>
</gene>
<keyword evidence="2" id="KW-0408">Iron</keyword>
<evidence type="ECO:0000256" key="1">
    <source>
        <dbReference type="ARBA" id="ARBA00008416"/>
    </source>
</evidence>
<evidence type="ECO:0000259" key="5">
    <source>
        <dbReference type="Pfam" id="PF17954"/>
    </source>
</evidence>
<keyword evidence="7" id="KW-1185">Reference proteome</keyword>
<dbReference type="PANTHER" id="PTHR43212">
    <property type="entry name" value="QUERCETIN 2,3-DIOXYGENASE"/>
    <property type="match status" value="1"/>
</dbReference>
<proteinExistence type="inferred from homology"/>
<feature type="binding site" evidence="2">
    <location>
        <position position="105"/>
    </location>
    <ligand>
        <name>Fe cation</name>
        <dbReference type="ChEBI" id="CHEBI:24875"/>
    </ligand>
</feature>
<dbReference type="PANTHER" id="PTHR43212:SF3">
    <property type="entry name" value="QUERCETIN 2,3-DIOXYGENASE"/>
    <property type="match status" value="1"/>
</dbReference>
<dbReference type="GO" id="GO:0046872">
    <property type="term" value="F:metal ion binding"/>
    <property type="evidence" value="ECO:0007669"/>
    <property type="project" value="UniProtKB-KW"/>
</dbReference>
<dbReference type="Pfam" id="PF02678">
    <property type="entry name" value="Pirin"/>
    <property type="match status" value="1"/>
</dbReference>
<accession>A0A974NF36</accession>
<reference evidence="6 7" key="1">
    <citation type="submission" date="2021-01" db="EMBL/GenBank/DDBJ databases">
        <title>Entomomonas sp. F2A isolated from a house cricket (Acheta domesticus).</title>
        <authorList>
            <person name="Spergser J."/>
            <person name="Busse H.-J."/>
        </authorList>
    </citation>
    <scope>NUCLEOTIDE SEQUENCE [LARGE SCALE GENOMIC DNA]</scope>
    <source>
        <strain evidence="6 7">F2A</strain>
    </source>
</reference>
<evidence type="ECO:0000313" key="6">
    <source>
        <dbReference type="EMBL" id="QQP85262.1"/>
    </source>
</evidence>
<feature type="binding site" evidence="2">
    <location>
        <position position="61"/>
    </location>
    <ligand>
        <name>Fe cation</name>
        <dbReference type="ChEBI" id="CHEBI:24875"/>
    </ligand>
</feature>
<dbReference type="RefSeq" id="WP_201091662.1">
    <property type="nucleotide sequence ID" value="NZ_CP067393.1"/>
</dbReference>
<dbReference type="Proteomes" id="UP000595278">
    <property type="component" value="Chromosome"/>
</dbReference>
<name>A0A974NF36_9GAMM</name>
<evidence type="ECO:0000256" key="3">
    <source>
        <dbReference type="RuleBase" id="RU003457"/>
    </source>
</evidence>
<dbReference type="Pfam" id="PF17954">
    <property type="entry name" value="Pirin_C_2"/>
    <property type="match status" value="1"/>
</dbReference>
<sequence length="236" mass="26621">MLNTILHKANERGHAQHGWLDSYHSFSFANYFNPEKINFGALRVINEDRVLPGEGFATHSHNNMEIISIPLSGALEHKDSMGNTSVIQSGEIQVISAGTGILHSEYNASHEELVHFLQIWIIPNQNNVTPRYQQIKFDEKRLNEFQQIVSPNPNDEGAWIHQQAWFSLGHFNQLAPIEYKLHDRNNGVYVFIIQGEAMVGDSKLLDQDALGITGETAVKITPAKTDTRILLIEVPM</sequence>
<feature type="domain" description="Quercetin 2,3-dioxygenase C-terminal cupin" evidence="5">
    <location>
        <begin position="147"/>
        <end position="234"/>
    </location>
</feature>
<dbReference type="EMBL" id="CP067393">
    <property type="protein sequence ID" value="QQP85262.1"/>
    <property type="molecule type" value="Genomic_DNA"/>
</dbReference>
<keyword evidence="2" id="KW-0479">Metal-binding</keyword>
<dbReference type="InterPro" id="IPR011051">
    <property type="entry name" value="RmlC_Cupin_sf"/>
</dbReference>
<evidence type="ECO:0000313" key="7">
    <source>
        <dbReference type="Proteomes" id="UP000595278"/>
    </source>
</evidence>
<feature type="binding site" evidence="2">
    <location>
        <position position="59"/>
    </location>
    <ligand>
        <name>Fe cation</name>
        <dbReference type="ChEBI" id="CHEBI:24875"/>
    </ligand>
</feature>
<feature type="domain" description="Pirin N-terminal" evidence="4">
    <location>
        <begin position="12"/>
        <end position="121"/>
    </location>
</feature>
<comment type="cofactor">
    <cofactor evidence="2">
        <name>Fe cation</name>
        <dbReference type="ChEBI" id="CHEBI:24875"/>
    </cofactor>
    <text evidence="2">Binds 1 Fe cation per subunit.</text>
</comment>
<dbReference type="InterPro" id="IPR012093">
    <property type="entry name" value="Pirin"/>
</dbReference>
<dbReference type="CDD" id="cd02910">
    <property type="entry name" value="cupin_Yhhw_N"/>
    <property type="match status" value="1"/>
</dbReference>
<feature type="binding site" evidence="2">
    <location>
        <position position="103"/>
    </location>
    <ligand>
        <name>Fe cation</name>
        <dbReference type="ChEBI" id="CHEBI:24875"/>
    </ligand>
</feature>
<dbReference type="AlphaFoldDB" id="A0A974NF36"/>
<evidence type="ECO:0000256" key="2">
    <source>
        <dbReference type="PIRSR" id="PIRSR006232-1"/>
    </source>
</evidence>
<organism evidence="6 7">
    <name type="scientific">Entomomonas asaccharolytica</name>
    <dbReference type="NCBI Taxonomy" id="2785331"/>
    <lineage>
        <taxon>Bacteria</taxon>
        <taxon>Pseudomonadati</taxon>
        <taxon>Pseudomonadota</taxon>
        <taxon>Gammaproteobacteria</taxon>
        <taxon>Pseudomonadales</taxon>
        <taxon>Pseudomonadaceae</taxon>
        <taxon>Entomomonas</taxon>
    </lineage>
</organism>
<dbReference type="Gene3D" id="2.60.120.10">
    <property type="entry name" value="Jelly Rolls"/>
    <property type="match status" value="2"/>
</dbReference>
<dbReference type="InterPro" id="IPR014710">
    <property type="entry name" value="RmlC-like_jellyroll"/>
</dbReference>
<dbReference type="InterPro" id="IPR041602">
    <property type="entry name" value="Quercetinase_C"/>
</dbReference>
<comment type="similarity">
    <text evidence="1 3">Belongs to the pirin family.</text>
</comment>
<dbReference type="PIRSF" id="PIRSF006232">
    <property type="entry name" value="Pirin"/>
    <property type="match status" value="1"/>
</dbReference>
<protein>
    <submittedName>
        <fullName evidence="6">Pirin family protein</fullName>
    </submittedName>
</protein>
<dbReference type="SUPFAM" id="SSF51182">
    <property type="entry name" value="RmlC-like cupins"/>
    <property type="match status" value="1"/>
</dbReference>
<evidence type="ECO:0000259" key="4">
    <source>
        <dbReference type="Pfam" id="PF02678"/>
    </source>
</evidence>
<dbReference type="KEGG" id="eaz:JHT90_12875"/>
<dbReference type="InterPro" id="IPR003829">
    <property type="entry name" value="Pirin_N_dom"/>
</dbReference>